<protein>
    <submittedName>
        <fullName evidence="2">Uncharacterized protein</fullName>
    </submittedName>
</protein>
<proteinExistence type="predicted"/>
<dbReference type="HOGENOM" id="CLU_1946105_0_0_9"/>
<feature type="transmembrane region" description="Helical" evidence="1">
    <location>
        <begin position="98"/>
        <end position="115"/>
    </location>
</feature>
<keyword evidence="3" id="KW-1185">Reference proteome</keyword>
<evidence type="ECO:0000313" key="2">
    <source>
        <dbReference type="EMBL" id="ERL64414.1"/>
    </source>
</evidence>
<sequence length="144" mass="16488">MVIRWRIILPADGQLSFFFGWPHGTQFQQLIAVGVIAGEALTMGAAMRDLTGLYPMIAVRSSRRGFTRIVYRELGQLWLTFALITCLTAFPWVGFQPLWWLANTLLLGITMLFFTQPRMDWAAVEFCVGVCAWRLLIQFLILGW</sequence>
<dbReference type="Proteomes" id="UP000030647">
    <property type="component" value="Unassembled WGS sequence"/>
</dbReference>
<reference evidence="3" key="1">
    <citation type="journal article" date="2013" name="Genome Announc.">
        <title>Whole-Genome Sequencing of Lactobacillus shenzhenensis Strain LY-73T.</title>
        <authorList>
            <person name="Lin Z."/>
            <person name="Liu Z."/>
            <person name="Yang R."/>
            <person name="Zou Y."/>
            <person name="Wan D."/>
            <person name="Chen J."/>
            <person name="Guo M."/>
            <person name="Zhao J."/>
            <person name="Fang C."/>
            <person name="Yang R."/>
            <person name="Liu F."/>
        </authorList>
    </citation>
    <scope>NUCLEOTIDE SEQUENCE [LARGE SCALE GENOMIC DNA]</scope>
    <source>
        <strain evidence="3">LY-73</strain>
    </source>
</reference>
<gene>
    <name evidence="2" type="ORF">L248_0956</name>
</gene>
<organism evidence="2 3">
    <name type="scientific">Schleiferilactobacillus shenzhenensis LY-73</name>
    <dbReference type="NCBI Taxonomy" id="1231336"/>
    <lineage>
        <taxon>Bacteria</taxon>
        <taxon>Bacillati</taxon>
        <taxon>Bacillota</taxon>
        <taxon>Bacilli</taxon>
        <taxon>Lactobacillales</taxon>
        <taxon>Lactobacillaceae</taxon>
        <taxon>Schleiferilactobacillus</taxon>
    </lineage>
</organism>
<dbReference type="OrthoDB" id="2333693at2"/>
<keyword evidence="1" id="KW-0472">Membrane</keyword>
<accession>U4TJN0</accession>
<dbReference type="RefSeq" id="WP_022530288.1">
    <property type="nucleotide sequence ID" value="NZ_KI271598.1"/>
</dbReference>
<dbReference type="AlphaFoldDB" id="U4TJN0"/>
<dbReference type="EMBL" id="KI271598">
    <property type="protein sequence ID" value="ERL64414.1"/>
    <property type="molecule type" value="Genomic_DNA"/>
</dbReference>
<dbReference type="STRING" id="1231336.L248_0956"/>
<evidence type="ECO:0000256" key="1">
    <source>
        <dbReference type="SAM" id="Phobius"/>
    </source>
</evidence>
<name>U4TJN0_9LACO</name>
<dbReference type="eggNOG" id="ENOG5030BH6">
    <property type="taxonomic scope" value="Bacteria"/>
</dbReference>
<keyword evidence="1" id="KW-1133">Transmembrane helix</keyword>
<evidence type="ECO:0000313" key="3">
    <source>
        <dbReference type="Proteomes" id="UP000030647"/>
    </source>
</evidence>
<feature type="transmembrane region" description="Helical" evidence="1">
    <location>
        <begin position="69"/>
        <end position="92"/>
    </location>
</feature>
<keyword evidence="1" id="KW-0812">Transmembrane</keyword>
<feature type="transmembrane region" description="Helical" evidence="1">
    <location>
        <begin position="122"/>
        <end position="141"/>
    </location>
</feature>